<evidence type="ECO:0000256" key="2">
    <source>
        <dbReference type="PROSITE-ProRule" id="PRU00708"/>
    </source>
</evidence>
<dbReference type="PANTHER" id="PTHR47926:SF347">
    <property type="entry name" value="PENTATRICOPEPTIDE REPEAT-CONTAINING PROTEIN"/>
    <property type="match status" value="1"/>
</dbReference>
<keyword evidence="4" id="KW-1185">Reference proteome</keyword>
<dbReference type="Pfam" id="PF20431">
    <property type="entry name" value="E_motif"/>
    <property type="match status" value="1"/>
</dbReference>
<dbReference type="Pfam" id="PF01535">
    <property type="entry name" value="PPR"/>
    <property type="match status" value="5"/>
</dbReference>
<dbReference type="PANTHER" id="PTHR47926">
    <property type="entry name" value="PENTATRICOPEPTIDE REPEAT-CONTAINING PROTEIN"/>
    <property type="match status" value="1"/>
</dbReference>
<evidence type="ECO:0000313" key="4">
    <source>
        <dbReference type="Proteomes" id="UP000325577"/>
    </source>
</evidence>
<dbReference type="EMBL" id="CM018045">
    <property type="protein sequence ID" value="KAA8527696.1"/>
    <property type="molecule type" value="Genomic_DNA"/>
</dbReference>
<dbReference type="OrthoDB" id="185373at2759"/>
<dbReference type="Pfam" id="PF13041">
    <property type="entry name" value="PPR_2"/>
    <property type="match status" value="3"/>
</dbReference>
<dbReference type="PROSITE" id="PS51375">
    <property type="entry name" value="PPR"/>
    <property type="match status" value="6"/>
</dbReference>
<name>A0A5J5AD57_9ASTE</name>
<evidence type="ECO:0000256" key="1">
    <source>
        <dbReference type="ARBA" id="ARBA00022737"/>
    </source>
</evidence>
<dbReference type="NCBIfam" id="TIGR00756">
    <property type="entry name" value="PPR"/>
    <property type="match status" value="6"/>
</dbReference>
<dbReference type="FunFam" id="1.25.40.10:FF:000125">
    <property type="entry name" value="Pentatricopeptide repeat-containing protein"/>
    <property type="match status" value="1"/>
</dbReference>
<organism evidence="3 4">
    <name type="scientific">Nyssa sinensis</name>
    <dbReference type="NCBI Taxonomy" id="561372"/>
    <lineage>
        <taxon>Eukaryota</taxon>
        <taxon>Viridiplantae</taxon>
        <taxon>Streptophyta</taxon>
        <taxon>Embryophyta</taxon>
        <taxon>Tracheophyta</taxon>
        <taxon>Spermatophyta</taxon>
        <taxon>Magnoliopsida</taxon>
        <taxon>eudicotyledons</taxon>
        <taxon>Gunneridae</taxon>
        <taxon>Pentapetalae</taxon>
        <taxon>asterids</taxon>
        <taxon>Cornales</taxon>
        <taxon>Nyssaceae</taxon>
        <taxon>Nyssa</taxon>
    </lineage>
</organism>
<sequence length="638" mass="71131">MNHSLLRLLHNCLTLRSLKSIHARLLVGGSFTSDLSLNKILRLYSRFGALDYACKVFDEIAQPNAFLWTSMIHAYVENRGYTEALNLFHRMRSESVPPLNFTISSVLKALAREARLKDGEAIYGFIVKYGIGFDLIVQNAMLDLFMRCGRVDFARGVFNEMHEKDIVSWNSMISGYGNNGSVNIARDLFNSMPERNVISWTTMICGYAKAGDMVEAQVLFEAMPVKDLASWNVMVSGYMDAGDLDTASFLFEAMPNRDVRTWNLMISGFCKAGELESAKDYFKKMANRNVASWAIMIDGYIKAGDINSASLVVLWKLFECFKEQGIRPDETFILGIISACSQLGILDAAESIIRDYVGPLVFSNLKVVTSLIDMYAKCGSIDNALQVFETTYQKDLLCYSTMITAFANHGWVQNAIALFNKMQRANVKPDGVAFLGVLSACNHGGLVDEGRKYFKQMAEEFGIQPTERHYACVVGLLGRAGCLEEAHDLISNMPMTPTSVVWGALLAACSVHHNVQLAEVAAAELFKIEPENSGNYILLSNIYAAAGQWRDVAKVRAMIRNNRVRKNRDYLQCLHSLRSHLTCDQISSCQGQHFKGSAVRSINNLGKFNISSKQVEDQRKLLTQGLGYSKSKSLENPS</sequence>
<dbReference type="Gene3D" id="1.25.40.10">
    <property type="entry name" value="Tetratricopeptide repeat domain"/>
    <property type="match status" value="5"/>
</dbReference>
<dbReference type="AlphaFoldDB" id="A0A5J5AD57"/>
<feature type="repeat" description="PPR" evidence="2">
    <location>
        <begin position="227"/>
        <end position="257"/>
    </location>
</feature>
<feature type="repeat" description="PPR" evidence="2">
    <location>
        <begin position="395"/>
        <end position="429"/>
    </location>
</feature>
<feature type="repeat" description="PPR" evidence="2">
    <location>
        <begin position="258"/>
        <end position="292"/>
    </location>
</feature>
<dbReference type="GO" id="GO:0009451">
    <property type="term" value="P:RNA modification"/>
    <property type="evidence" value="ECO:0007669"/>
    <property type="project" value="InterPro"/>
</dbReference>
<dbReference type="InterPro" id="IPR046960">
    <property type="entry name" value="PPR_At4g14850-like_plant"/>
</dbReference>
<dbReference type="Proteomes" id="UP000325577">
    <property type="component" value="Linkage Group LG21"/>
</dbReference>
<proteinExistence type="predicted"/>
<dbReference type="GO" id="GO:0003723">
    <property type="term" value="F:RNA binding"/>
    <property type="evidence" value="ECO:0007669"/>
    <property type="project" value="InterPro"/>
</dbReference>
<reference evidence="3 4" key="1">
    <citation type="submission" date="2019-09" db="EMBL/GenBank/DDBJ databases">
        <title>A chromosome-level genome assembly of the Chinese tupelo Nyssa sinensis.</title>
        <authorList>
            <person name="Yang X."/>
            <person name="Kang M."/>
            <person name="Yang Y."/>
            <person name="Xiong H."/>
            <person name="Wang M."/>
            <person name="Zhang Z."/>
            <person name="Wang Z."/>
            <person name="Wu H."/>
            <person name="Ma T."/>
            <person name="Liu J."/>
            <person name="Xi Z."/>
        </authorList>
    </citation>
    <scope>NUCLEOTIDE SEQUENCE [LARGE SCALE GENOMIC DNA]</scope>
    <source>
        <strain evidence="3">J267</strain>
        <tissue evidence="3">Leaf</tissue>
    </source>
</reference>
<protein>
    <recommendedName>
        <fullName evidence="5">Pentacotripeptide-repeat region of PRORP domain-containing protein</fullName>
    </recommendedName>
</protein>
<feature type="repeat" description="PPR" evidence="2">
    <location>
        <begin position="134"/>
        <end position="164"/>
    </location>
</feature>
<dbReference type="InterPro" id="IPR002885">
    <property type="entry name" value="PPR_rpt"/>
</dbReference>
<evidence type="ECO:0000313" key="3">
    <source>
        <dbReference type="EMBL" id="KAA8527696.1"/>
    </source>
</evidence>
<evidence type="ECO:0008006" key="5">
    <source>
        <dbReference type="Google" id="ProtNLM"/>
    </source>
</evidence>
<dbReference type="InterPro" id="IPR046848">
    <property type="entry name" value="E_motif"/>
</dbReference>
<feature type="repeat" description="PPR" evidence="2">
    <location>
        <begin position="64"/>
        <end position="98"/>
    </location>
</feature>
<dbReference type="InterPro" id="IPR011990">
    <property type="entry name" value="TPR-like_helical_dom_sf"/>
</dbReference>
<feature type="repeat" description="PPR" evidence="2">
    <location>
        <begin position="165"/>
        <end position="199"/>
    </location>
</feature>
<accession>A0A5J5AD57</accession>
<dbReference type="FunFam" id="1.25.40.10:FF:000090">
    <property type="entry name" value="Pentatricopeptide repeat-containing protein, chloroplastic"/>
    <property type="match status" value="1"/>
</dbReference>
<keyword evidence="1" id="KW-0677">Repeat</keyword>
<dbReference type="GO" id="GO:0048731">
    <property type="term" value="P:system development"/>
    <property type="evidence" value="ECO:0007669"/>
    <property type="project" value="UniProtKB-ARBA"/>
</dbReference>
<gene>
    <name evidence="3" type="ORF">F0562_035435</name>
</gene>